<protein>
    <recommendedName>
        <fullName evidence="3">FXSXX-COOH protein</fullName>
    </recommendedName>
</protein>
<evidence type="ECO:0000313" key="2">
    <source>
        <dbReference type="Proteomes" id="UP001550739"/>
    </source>
</evidence>
<name>A0ABV2ZGH9_9ACTN</name>
<evidence type="ECO:0008006" key="3">
    <source>
        <dbReference type="Google" id="ProtNLM"/>
    </source>
</evidence>
<proteinExistence type="predicted"/>
<accession>A0ABV2ZGH9</accession>
<sequence length="80" mass="8682">MKHLSKSLIVSTVQINLDAKRGRSMSPSIGSSVPQISGVQLSDLMEEAGPVLRAALERRYTEGTAEFKPTGFNSFIIDES</sequence>
<reference evidence="1 2" key="1">
    <citation type="submission" date="2024-06" db="EMBL/GenBank/DDBJ databases">
        <title>The Natural Products Discovery Center: Release of the First 8490 Sequenced Strains for Exploring Actinobacteria Biosynthetic Diversity.</title>
        <authorList>
            <person name="Kalkreuter E."/>
            <person name="Kautsar S.A."/>
            <person name="Yang D."/>
            <person name="Bader C.D."/>
            <person name="Teijaro C.N."/>
            <person name="Fluegel L."/>
            <person name="Davis C.M."/>
            <person name="Simpson J.R."/>
            <person name="Lauterbach L."/>
            <person name="Steele A.D."/>
            <person name="Gui C."/>
            <person name="Meng S."/>
            <person name="Li G."/>
            <person name="Viehrig K."/>
            <person name="Ye F."/>
            <person name="Su P."/>
            <person name="Kiefer A.F."/>
            <person name="Nichols A."/>
            <person name="Cepeda A.J."/>
            <person name="Yan W."/>
            <person name="Fan B."/>
            <person name="Jiang Y."/>
            <person name="Adhikari A."/>
            <person name="Zheng C.-J."/>
            <person name="Schuster L."/>
            <person name="Cowan T.M."/>
            <person name="Smanski M.J."/>
            <person name="Chevrette M.G."/>
            <person name="De Carvalho L.P.S."/>
            <person name="Shen B."/>
        </authorList>
    </citation>
    <scope>NUCLEOTIDE SEQUENCE [LARGE SCALE GENOMIC DNA]</scope>
    <source>
        <strain evidence="1 2">NPDC033843</strain>
    </source>
</reference>
<evidence type="ECO:0000313" key="1">
    <source>
        <dbReference type="EMBL" id="MEU3781443.1"/>
    </source>
</evidence>
<dbReference type="RefSeq" id="WP_334578941.1">
    <property type="nucleotide sequence ID" value="NZ_JBEZVE010000006.1"/>
</dbReference>
<gene>
    <name evidence="1" type="ORF">AB0E89_12795</name>
</gene>
<comment type="caution">
    <text evidence="1">The sequence shown here is derived from an EMBL/GenBank/DDBJ whole genome shotgun (WGS) entry which is preliminary data.</text>
</comment>
<dbReference type="Proteomes" id="UP001550739">
    <property type="component" value="Unassembled WGS sequence"/>
</dbReference>
<dbReference type="EMBL" id="JBEZVE010000006">
    <property type="protein sequence ID" value="MEU3781443.1"/>
    <property type="molecule type" value="Genomic_DNA"/>
</dbReference>
<organism evidence="1 2">
    <name type="scientific">Streptomyces sp. 900129855</name>
    <dbReference type="NCBI Taxonomy" id="3155129"/>
    <lineage>
        <taxon>Bacteria</taxon>
        <taxon>Bacillati</taxon>
        <taxon>Actinomycetota</taxon>
        <taxon>Actinomycetes</taxon>
        <taxon>Kitasatosporales</taxon>
        <taxon>Streptomycetaceae</taxon>
        <taxon>Streptomyces</taxon>
    </lineage>
</organism>
<keyword evidence="2" id="KW-1185">Reference proteome</keyword>